<dbReference type="InterPro" id="IPR014756">
    <property type="entry name" value="Ig_E-set"/>
</dbReference>
<name>E0I4J2_9BACL</name>
<organism evidence="3 4">
    <name type="scientific">Paenibacillus curdlanolyticus YK9</name>
    <dbReference type="NCBI Taxonomy" id="717606"/>
    <lineage>
        <taxon>Bacteria</taxon>
        <taxon>Bacillati</taxon>
        <taxon>Bacillota</taxon>
        <taxon>Bacilli</taxon>
        <taxon>Bacillales</taxon>
        <taxon>Paenibacillaceae</taxon>
        <taxon>Paenibacillus</taxon>
    </lineage>
</organism>
<dbReference type="InterPro" id="IPR011840">
    <property type="entry name" value="PulA_typeI"/>
</dbReference>
<dbReference type="InterPro" id="IPR013780">
    <property type="entry name" value="Glyco_hydro_b"/>
</dbReference>
<dbReference type="InterPro" id="IPR006047">
    <property type="entry name" value="GH13_cat_dom"/>
</dbReference>
<dbReference type="Pfam" id="PF22058">
    <property type="entry name" value="X25_BaPul_like"/>
    <property type="match status" value="1"/>
</dbReference>
<dbReference type="CDD" id="cd11341">
    <property type="entry name" value="AmyAc_Pullulanase_LD-like"/>
    <property type="match status" value="1"/>
</dbReference>
<feature type="domain" description="SLH" evidence="2">
    <location>
        <begin position="1649"/>
        <end position="1707"/>
    </location>
</feature>
<dbReference type="GO" id="GO:0005975">
    <property type="term" value="P:carbohydrate metabolic process"/>
    <property type="evidence" value="ECO:0007669"/>
    <property type="project" value="InterPro"/>
</dbReference>
<dbReference type="InterPro" id="IPR054409">
    <property type="entry name" value="X25_BaPul-like"/>
</dbReference>
<evidence type="ECO:0000256" key="1">
    <source>
        <dbReference type="ARBA" id="ARBA00008061"/>
    </source>
</evidence>
<proteinExistence type="inferred from homology"/>
<dbReference type="GO" id="GO:0004553">
    <property type="term" value="F:hydrolase activity, hydrolyzing O-glycosyl compounds"/>
    <property type="evidence" value="ECO:0007669"/>
    <property type="project" value="InterPro"/>
</dbReference>
<comment type="similarity">
    <text evidence="1">Belongs to the glycosyl hydrolase 13 family.</text>
</comment>
<gene>
    <name evidence="3" type="ORF">PaecuDRAFT_0034</name>
</gene>
<protein>
    <submittedName>
        <fullName evidence="3">Pullulanase, type I</fullName>
    </submittedName>
</protein>
<keyword evidence="4" id="KW-1185">Reference proteome</keyword>
<dbReference type="CDD" id="cd02860">
    <property type="entry name" value="E_set_Pullulanase"/>
    <property type="match status" value="1"/>
</dbReference>
<dbReference type="SUPFAM" id="SSF51445">
    <property type="entry name" value="(Trans)glycosidases"/>
    <property type="match status" value="1"/>
</dbReference>
<dbReference type="Pfam" id="PF02922">
    <property type="entry name" value="CBM_48"/>
    <property type="match status" value="1"/>
</dbReference>
<dbReference type="eggNOG" id="COG1523">
    <property type="taxonomic scope" value="Bacteria"/>
</dbReference>
<reference evidence="3 4" key="1">
    <citation type="submission" date="2010-07" db="EMBL/GenBank/DDBJ databases">
        <title>The draft genome of Paenibacillus curdlanolyticus YK9.</title>
        <authorList>
            <consortium name="US DOE Joint Genome Institute (JGI-PGF)"/>
            <person name="Lucas S."/>
            <person name="Copeland A."/>
            <person name="Lapidus A."/>
            <person name="Cheng J.-F."/>
            <person name="Bruce D."/>
            <person name="Goodwin L."/>
            <person name="Pitluck S."/>
            <person name="Land M.L."/>
            <person name="Hauser L."/>
            <person name="Chang Y.-J."/>
            <person name="Jeffries C."/>
            <person name="Anderson I.J."/>
            <person name="Johnson E."/>
            <person name="Loganathan U."/>
            <person name="Mulhopadhyay B."/>
            <person name="Kyrpides N."/>
            <person name="Woyke T.J."/>
        </authorList>
    </citation>
    <scope>NUCLEOTIDE SEQUENCE [LARGE SCALE GENOMIC DNA]</scope>
    <source>
        <strain evidence="3 4">YK9</strain>
    </source>
</reference>
<feature type="domain" description="SLH" evidence="2">
    <location>
        <begin position="1585"/>
        <end position="1648"/>
    </location>
</feature>
<dbReference type="Gene3D" id="2.60.40.1180">
    <property type="entry name" value="Golgi alpha-mannosidase II"/>
    <property type="match status" value="1"/>
</dbReference>
<dbReference type="STRING" id="717606.PaecuDRAFT_0034"/>
<dbReference type="Proteomes" id="UP000005387">
    <property type="component" value="Unassembled WGS sequence"/>
</dbReference>
<sequence>MEAVSSKIVRRRKVMNQSSGRKRRSWLAIVVAFSMLVQLAVVMQPRTALAASGGASAGVPSLADIVQVKLDGGAAQLMKLYANGMYEAAFTSVAAGNHTYSVYVNGNAVEENTAIALPLAQNVYVRYSPIQSDKVIDSVNESTSFQAPAAWVGNFSAGLGSYLAASISDWAPGDANAFLTYQGGGIYSRTFPFNQPLSTDVALQYKVAFGGDWSHPNIGDNGGNIAVTIPAGTPSLTIWADAVNGVAFDSVRGARFSANQGAGNPRYEADAGTVQATLGLSENGAPFIYNNFTQLSESLYAYTVLLPAGNYTFDAVFDAVHSYQNGATQPISLAADTTVTFLYDASQDKLMDSVHDESAVAEKLNFPLPPAPPPVSSGIAIDSNIADRVEASVDGGSKQLLKLYYNGVYEVTLGHLAKGNHTYTVYYNDQVLENGTISVPNAQDVFLQFRPFLSNNVMDSINDRASFRSPAAWVGDFSSGLNNYLPTALNDWSPGDANSFLTYQGGGIYSRTFTFNQPLAADVALNYKVAFGGDWSHGNIGNNGANITVTIPAGTQSMTVWADSVNMTAFDSISGTPFHSYQGAGNPRYEKPAGTVNAALALALNGGPATSSNLAQVGPSLYAYTALLAPGVYSYQAIFDSLHPYQNGGTPTFTLSQDTVVTFLYDASNDQLVDSVNSPELATAMIGLTAPIDLNALDQQAYKGNDLGAVYTPDHTQFKVWAPTASKVQLKLYSTGDANDNSVLSTENMQKQDNGIWVLNKAGNLKGAFYTYFVTVGLKTNETVDLYAKAVGINGNRAMVVDLNDTNPDGWNSDQHVAQKKITDAVIWETHVRDFSSDRNSGISDANRGKYLAFTETGTTLKGEGKVATGVDHLKQLGVNYIQLLPVFDYDNFNGGEASDVYNWGYNPKNYNVPEGSYSSDPANGITRIKEFKQMVQGLHKADIGVIMDVVYNHTGLSSGSWFNLTVPDYYYRHNEDGSFSNGSGTDNETASERAMFRKFMVESVLYWAQQYHVDGFRFDLMALHDVDTMNAIRKALNEAGLSNVLMYGEPWKGGPSAMAANVLPANKANAKHLDNGIAVFNDDLRDVIKGYVFDPAGKGFAQGGNVSSPIGTELVSREYADSDLIAGIQSNSNPATASNSSWTKEAWLQNPSQSINYISVHDDLSLWDKLVGSVNGIPSDHQQYADRDDNLVAINKIAAAANLTSQGVAFFQAGEEFARTKLGDHNSYQSPIAINQIDWSRLETFADLNRYYEGLIQIRKQYDLFRDATGASVQNMVFSEDGKENVVAYTVQDATNTIAVLLNATTEEQTVTLKTKNGRLPADWTILANKDNAGLASLGLVSGGDITIPAQSAMVLAGKQQSGGGTIEGGSAGGGLINPNASQVANGKIIVASKLDGQSNQATAIVSSEDIKQAASDVSSGAYGTKRIPIEVLKAEGATAYAVELPVSTLTEASAASEYAIATALGTVVVPSNLLISANLANADHVSLFIGIGDKSSNSDKPSIVVDVKVNGAARGWSNPDARVTIAIPYEPTDEEKADPEHIVIWQLVRTGKAVPVPTGKYDAASGKVVFTTPQPGQYVVAYVHKTFEDIEQYAWAKQAIEVMASKGVINGTSATTFSPSAAVKRADFILLLVKALGLSGKAEGNFADVGDEAYYAEAVAVARKLGIATGIGNNQFDPDGEISRQEMMTMVTRAMHAANKELATGTDAELTPFADKDSIAAYAVQSAATLVKNGIVTGDGLKINPLGHTTRAEAAVLIYRIYN</sequence>
<dbReference type="eggNOG" id="COG5520">
    <property type="taxonomic scope" value="Bacteria"/>
</dbReference>
<dbReference type="InterPro" id="IPR001119">
    <property type="entry name" value="SLH_dom"/>
</dbReference>
<dbReference type="SUPFAM" id="SSF81296">
    <property type="entry name" value="E set domains"/>
    <property type="match status" value="1"/>
</dbReference>
<dbReference type="SUPFAM" id="SSF51011">
    <property type="entry name" value="Glycosyl hydrolase domain"/>
    <property type="match status" value="1"/>
</dbReference>
<dbReference type="EMBL" id="AEDD01000001">
    <property type="protein sequence ID" value="EFM12523.1"/>
    <property type="molecule type" value="Genomic_DNA"/>
</dbReference>
<dbReference type="InterPro" id="IPR017853">
    <property type="entry name" value="GH"/>
</dbReference>
<dbReference type="NCBIfam" id="TIGR02104">
    <property type="entry name" value="pulA_typeI"/>
    <property type="match status" value="1"/>
</dbReference>
<dbReference type="Pfam" id="PF00128">
    <property type="entry name" value="Alpha-amylase"/>
    <property type="match status" value="1"/>
</dbReference>
<dbReference type="Pfam" id="PF00395">
    <property type="entry name" value="SLH"/>
    <property type="match status" value="3"/>
</dbReference>
<dbReference type="PANTHER" id="PTHR43002">
    <property type="entry name" value="GLYCOGEN DEBRANCHING ENZYME"/>
    <property type="match status" value="1"/>
</dbReference>
<dbReference type="PROSITE" id="PS51272">
    <property type="entry name" value="SLH"/>
    <property type="match status" value="3"/>
</dbReference>
<dbReference type="Gene3D" id="2.60.40.10">
    <property type="entry name" value="Immunoglobulins"/>
    <property type="match status" value="5"/>
</dbReference>
<feature type="domain" description="SLH" evidence="2">
    <location>
        <begin position="1712"/>
        <end position="1765"/>
    </location>
</feature>
<dbReference type="InterPro" id="IPR013783">
    <property type="entry name" value="Ig-like_fold"/>
</dbReference>
<dbReference type="SMART" id="SM00642">
    <property type="entry name" value="Aamy"/>
    <property type="match status" value="1"/>
</dbReference>
<evidence type="ECO:0000259" key="2">
    <source>
        <dbReference type="PROSITE" id="PS51272"/>
    </source>
</evidence>
<evidence type="ECO:0000313" key="3">
    <source>
        <dbReference type="EMBL" id="EFM12523.1"/>
    </source>
</evidence>
<dbReference type="InterPro" id="IPR004193">
    <property type="entry name" value="Glyco_hydro_13_N"/>
</dbReference>
<evidence type="ECO:0000313" key="4">
    <source>
        <dbReference type="Proteomes" id="UP000005387"/>
    </source>
</evidence>
<accession>E0I4J2</accession>
<dbReference type="Gene3D" id="3.20.20.80">
    <property type="entry name" value="Glycosidases"/>
    <property type="match status" value="1"/>
</dbReference>